<dbReference type="Proteomes" id="UP000004221">
    <property type="component" value="Unassembled WGS sequence"/>
</dbReference>
<dbReference type="EMBL" id="CAGS01000238">
    <property type="protein sequence ID" value="CCF84158.1"/>
    <property type="molecule type" value="Genomic_DNA"/>
</dbReference>
<reference evidence="1 2" key="1">
    <citation type="journal article" date="2012" name="ISME J.">
        <title>Nitrification expanded: discovery, physiology and genomics of a nitrite-oxidizing bacterium from the phylum Chloroflexi.</title>
        <authorList>
            <person name="Sorokin D.Y."/>
            <person name="Lucker S."/>
            <person name="Vejmelkova D."/>
            <person name="Kostrikina N.A."/>
            <person name="Kleerebezem R."/>
            <person name="Rijpstra W.I."/>
            <person name="Damste J.S."/>
            <person name="Le Paslier D."/>
            <person name="Muyzer G."/>
            <person name="Wagner M."/>
            <person name="van Loosdrecht M.C."/>
            <person name="Daims H."/>
        </authorList>
    </citation>
    <scope>NUCLEOTIDE SEQUENCE [LARGE SCALE GENOMIC DNA]</scope>
    <source>
        <strain evidence="2">none</strain>
    </source>
</reference>
<dbReference type="RefSeq" id="WP_008478089.1">
    <property type="nucleotide sequence ID" value="NZ_CAGS01000238.1"/>
</dbReference>
<comment type="caution">
    <text evidence="1">The sequence shown here is derived from an EMBL/GenBank/DDBJ whole genome shotgun (WGS) entry which is preliminary data.</text>
</comment>
<evidence type="ECO:0000313" key="1">
    <source>
        <dbReference type="EMBL" id="CCF84158.1"/>
    </source>
</evidence>
<gene>
    <name evidence="1" type="ORF">NITHO_3120020</name>
</gene>
<dbReference type="AlphaFoldDB" id="I4EHJ6"/>
<proteinExistence type="predicted"/>
<evidence type="ECO:0000313" key="2">
    <source>
        <dbReference type="Proteomes" id="UP000004221"/>
    </source>
</evidence>
<name>I4EHJ6_9BACT</name>
<keyword evidence="2" id="KW-1185">Reference proteome</keyword>
<protein>
    <submittedName>
        <fullName evidence="1">Uncharacterized protein</fullName>
    </submittedName>
</protein>
<dbReference type="OrthoDB" id="2873444at2"/>
<accession>I4EHJ6</accession>
<organism evidence="1 2">
    <name type="scientific">Nitrolancea hollandica Lb</name>
    <dbReference type="NCBI Taxonomy" id="1129897"/>
    <lineage>
        <taxon>Bacteria</taxon>
        <taxon>Pseudomonadati</taxon>
        <taxon>Thermomicrobiota</taxon>
        <taxon>Thermomicrobia</taxon>
        <taxon>Sphaerobacterales</taxon>
        <taxon>Sphaerobacterineae</taxon>
        <taxon>Sphaerobacteraceae</taxon>
        <taxon>Nitrolancea</taxon>
    </lineage>
</organism>
<sequence>MTSPPFDGLLYTLLDRMTSSEGGFTGAITLFLPGQLVEGTPISEKEFLDRFEAMGNQMYNQFSQITEVAKRDYRARQERLQRGDVSPRTESSAVSTQPLTELPLTYVHLKDARVLGVGNVEIIPLWRGRLSEVIAWNLGWDVVEGEEYGVFTT</sequence>